<evidence type="ECO:0000313" key="7">
    <source>
        <dbReference type="Proteomes" id="UP001207337"/>
    </source>
</evidence>
<organism evidence="6 7">
    <name type="scientific">Fodinibius salicampi</name>
    <dbReference type="NCBI Taxonomy" id="1920655"/>
    <lineage>
        <taxon>Bacteria</taxon>
        <taxon>Pseudomonadati</taxon>
        <taxon>Balneolota</taxon>
        <taxon>Balneolia</taxon>
        <taxon>Balneolales</taxon>
        <taxon>Balneolaceae</taxon>
        <taxon>Fodinibius</taxon>
    </lineage>
</organism>
<dbReference type="InterPro" id="IPR053138">
    <property type="entry name" value="N-alpha-Ac-DABA_deacetylase"/>
</dbReference>
<comment type="cofactor">
    <cofactor evidence="1">
        <name>Zn(2+)</name>
        <dbReference type="ChEBI" id="CHEBI:29105"/>
    </cofactor>
</comment>
<reference evidence="6 7" key="1">
    <citation type="submission" date="2021-11" db="EMBL/GenBank/DDBJ databases">
        <title>Aliifidinibius sp. nov., a new bacterium isolated from saline soil.</title>
        <authorList>
            <person name="Galisteo C."/>
            <person name="De La Haba R."/>
            <person name="Sanchez-Porro C."/>
            <person name="Ventosa A."/>
        </authorList>
    </citation>
    <scope>NUCLEOTIDE SEQUENCE [LARGE SCALE GENOMIC DNA]</scope>
    <source>
        <strain evidence="6 7">KACC 190600</strain>
    </source>
</reference>
<keyword evidence="2" id="KW-0479">Metal-binding</keyword>
<dbReference type="EMBL" id="JAJNDC010000001">
    <property type="protein sequence ID" value="MCW9711896.1"/>
    <property type="molecule type" value="Genomic_DNA"/>
</dbReference>
<dbReference type="CDD" id="cd06251">
    <property type="entry name" value="M14_ASTE_ASPA-like"/>
    <property type="match status" value="1"/>
</dbReference>
<sequence>MSDSEVININGHQVGRGEQKQIELNIARLPTHTNIDLPIQLFRGKEEGPVLLLTGGLHGDEINGVEIIRRMIHQNLLMPQRGTVIAIPLVNTYGFIQNIRGLPDGKDINRSFPGSESGSLASLMAYTLMNKIIPHVDYGVDFHTGGEARSNYPQIRCEWENKSNQEIARAFSPPLILDSSVIDGTFRKAAQEKGTPIIVFEGGEALRFDDFTIQEGMNGALRLMHYLDMIEEGPEKQDTEIYDSSPWIRAHYGGLFQHESKLGDHVEKDQILGYISDPYGELWYEVKSPEEGRVIGLNNAPVVYKGDALVHIACDFLKTI</sequence>
<dbReference type="Gene3D" id="3.40.630.10">
    <property type="entry name" value="Zn peptidases"/>
    <property type="match status" value="1"/>
</dbReference>
<gene>
    <name evidence="6" type="ORF">LQ318_03170</name>
</gene>
<evidence type="ECO:0000256" key="4">
    <source>
        <dbReference type="ARBA" id="ARBA00022833"/>
    </source>
</evidence>
<accession>A0ABT3PVL2</accession>
<dbReference type="PANTHER" id="PTHR37326:SF2">
    <property type="entry name" value="SUCCINYLGLUTAMATE DESUCCINYLASE_ASPARTOACYLASE FAMILY PROTEIN"/>
    <property type="match status" value="1"/>
</dbReference>
<keyword evidence="7" id="KW-1185">Reference proteome</keyword>
<dbReference type="PANTHER" id="PTHR37326">
    <property type="entry name" value="BLL3975 PROTEIN"/>
    <property type="match status" value="1"/>
</dbReference>
<evidence type="ECO:0000313" key="6">
    <source>
        <dbReference type="EMBL" id="MCW9711896.1"/>
    </source>
</evidence>
<proteinExistence type="predicted"/>
<dbReference type="PIRSF" id="PIRSF039012">
    <property type="entry name" value="ASP"/>
    <property type="match status" value="1"/>
</dbReference>
<dbReference type="InterPro" id="IPR055438">
    <property type="entry name" value="AstE_AspA_cat"/>
</dbReference>
<dbReference type="SUPFAM" id="SSF53187">
    <property type="entry name" value="Zn-dependent exopeptidases"/>
    <property type="match status" value="1"/>
</dbReference>
<dbReference type="Proteomes" id="UP001207337">
    <property type="component" value="Unassembled WGS sequence"/>
</dbReference>
<comment type="caution">
    <text evidence="6">The sequence shown here is derived from an EMBL/GenBank/DDBJ whole genome shotgun (WGS) entry which is preliminary data.</text>
</comment>
<dbReference type="InterPro" id="IPR043795">
    <property type="entry name" value="N-alpha-Ac-DABA-like"/>
</dbReference>
<evidence type="ECO:0000256" key="1">
    <source>
        <dbReference type="ARBA" id="ARBA00001947"/>
    </source>
</evidence>
<dbReference type="RefSeq" id="WP_265787451.1">
    <property type="nucleotide sequence ID" value="NZ_BAABRS010000001.1"/>
</dbReference>
<feature type="domain" description="Succinylglutamate desuccinylase/Aspartoacylase catalytic" evidence="5">
    <location>
        <begin position="48"/>
        <end position="226"/>
    </location>
</feature>
<evidence type="ECO:0000256" key="3">
    <source>
        <dbReference type="ARBA" id="ARBA00022801"/>
    </source>
</evidence>
<name>A0ABT3PVL2_9BACT</name>
<keyword evidence="4" id="KW-0862">Zinc</keyword>
<protein>
    <submittedName>
        <fullName evidence="6">Succinylglutamate desuccinylase/aspartoacylase family protein</fullName>
    </submittedName>
</protein>
<evidence type="ECO:0000259" key="5">
    <source>
        <dbReference type="Pfam" id="PF24827"/>
    </source>
</evidence>
<dbReference type="Pfam" id="PF24827">
    <property type="entry name" value="AstE_AspA_cat"/>
    <property type="match status" value="1"/>
</dbReference>
<evidence type="ECO:0000256" key="2">
    <source>
        <dbReference type="ARBA" id="ARBA00022723"/>
    </source>
</evidence>
<keyword evidence="3" id="KW-0378">Hydrolase</keyword>